<organism evidence="3 4">
    <name type="scientific">Actinokineospora iranica</name>
    <dbReference type="NCBI Taxonomy" id="1271860"/>
    <lineage>
        <taxon>Bacteria</taxon>
        <taxon>Bacillati</taxon>
        <taxon>Actinomycetota</taxon>
        <taxon>Actinomycetes</taxon>
        <taxon>Pseudonocardiales</taxon>
        <taxon>Pseudonocardiaceae</taxon>
        <taxon>Actinokineospora</taxon>
    </lineage>
</organism>
<accession>A0A1G6PFY7</accession>
<reference evidence="4" key="1">
    <citation type="submission" date="2016-10" db="EMBL/GenBank/DDBJ databases">
        <authorList>
            <person name="Varghese N."/>
            <person name="Submissions S."/>
        </authorList>
    </citation>
    <scope>NUCLEOTIDE SEQUENCE [LARGE SCALE GENOMIC DNA]</scope>
    <source>
        <strain evidence="4">IBRC-M 10403</strain>
    </source>
</reference>
<dbReference type="AlphaFoldDB" id="A0A1G6PFY7"/>
<dbReference type="Pfam" id="PF10756">
    <property type="entry name" value="bPH_6"/>
    <property type="match status" value="1"/>
</dbReference>
<evidence type="ECO:0000259" key="2">
    <source>
        <dbReference type="Pfam" id="PF10756"/>
    </source>
</evidence>
<evidence type="ECO:0000313" key="3">
    <source>
        <dbReference type="EMBL" id="SDC79063.1"/>
    </source>
</evidence>
<dbReference type="Proteomes" id="UP000199501">
    <property type="component" value="Unassembled WGS sequence"/>
</dbReference>
<dbReference type="OrthoDB" id="5189227at2"/>
<dbReference type="RefSeq" id="WP_091450070.1">
    <property type="nucleotide sequence ID" value="NZ_FMZZ01000004.1"/>
</dbReference>
<feature type="domain" description="Low molecular weight protein antigen 6 PH" evidence="2">
    <location>
        <begin position="58"/>
        <end position="136"/>
    </location>
</feature>
<proteinExistence type="predicted"/>
<name>A0A1G6PFY7_9PSEU</name>
<sequence>MDRSRQWAPRPPVVGVAWLLTAAAALAAALIGDPRGALLLAVAAVMLGVLALFGTVARPRLAADPTGLTVRGLTGRRRWSWGEVNVRLVRSRRFGRESTAVEIDADNAARPALVILGELDLGADPRDVVDDLLRLRT</sequence>
<dbReference type="EMBL" id="FMZZ01000004">
    <property type="protein sequence ID" value="SDC79063.1"/>
    <property type="molecule type" value="Genomic_DNA"/>
</dbReference>
<protein>
    <submittedName>
        <fullName evidence="3">PH domain-containing protein</fullName>
    </submittedName>
</protein>
<keyword evidence="1" id="KW-0812">Transmembrane</keyword>
<dbReference type="STRING" id="1271860.SAMN05216174_104283"/>
<gene>
    <name evidence="3" type="ORF">SAMN05216174_104283</name>
</gene>
<feature type="transmembrane region" description="Helical" evidence="1">
    <location>
        <begin position="12"/>
        <end position="31"/>
    </location>
</feature>
<keyword evidence="1" id="KW-0472">Membrane</keyword>
<feature type="transmembrane region" description="Helical" evidence="1">
    <location>
        <begin position="37"/>
        <end position="57"/>
    </location>
</feature>
<keyword evidence="1" id="KW-1133">Transmembrane helix</keyword>
<evidence type="ECO:0000313" key="4">
    <source>
        <dbReference type="Proteomes" id="UP000199501"/>
    </source>
</evidence>
<evidence type="ECO:0000256" key="1">
    <source>
        <dbReference type="SAM" id="Phobius"/>
    </source>
</evidence>
<dbReference type="InterPro" id="IPR019692">
    <property type="entry name" value="CFP-6_PH"/>
</dbReference>
<keyword evidence="4" id="KW-1185">Reference proteome</keyword>